<accession>A0A8S5UHF9</accession>
<dbReference type="Gene3D" id="3.30.420.240">
    <property type="match status" value="1"/>
</dbReference>
<sequence>MMSWQVIIVVTNEQISSIYQFEKNRICSLSNESEFGQYLWNYYQFVSWAKWYPDLYIQLFKSKDSNMQLHFDQRVFMRCDVRFQSMYGTFSRGYAKTYTEILDDFIVGTLTPNITLAITAQTKENAAALLEEKTDEILTHYPLLLNEIEIKRFSKNDALVKFKNGASITNLANAQTSKGRRKHRIKIEESALLNNTLYEDALEPITEVPRTTCGNLAIVDPEEMNYQIHFFTTSGYRGSDEYARSVRMINGMRDCSGDIVLGSSWMLPCYYGRGSTKSQILKKKKRSNPIFFAQNYEQKWVGCSDGALVDINKLMACRVLEKPITEIQDNSDEFYIGVDVARSENTSNNQSAISVIKVVRNPKTKRIIDIQVVNVLGMSNKLNFTEQACIVKKYKKAYKAKMVVADGNGLGSGLVDELLKPSYDKITGEYLGCFDTINTDNQPQSSDAEKCLFDMKAQTFQTKVISHFINTVDNGMLKMLIRKQEQDFNDKEREFFDKNIAPFIHSELLFVEISNLKLKANGKNLSVEKVVRKIDKDRFSATAYAIFYVMEYCNKDTEEEKYDYSSAPCCASAVDF</sequence>
<evidence type="ECO:0000313" key="1">
    <source>
        <dbReference type="EMBL" id="DAF93867.1"/>
    </source>
</evidence>
<name>A0A8S5UHF9_9CAUD</name>
<organism evidence="1">
    <name type="scientific">Siphoviridae sp. ctZd434</name>
    <dbReference type="NCBI Taxonomy" id="2825559"/>
    <lineage>
        <taxon>Viruses</taxon>
        <taxon>Duplodnaviria</taxon>
        <taxon>Heunggongvirae</taxon>
        <taxon>Uroviricota</taxon>
        <taxon>Caudoviricetes</taxon>
    </lineage>
</organism>
<dbReference type="InterPro" id="IPR027417">
    <property type="entry name" value="P-loop_NTPase"/>
</dbReference>
<dbReference type="Gene3D" id="3.40.50.300">
    <property type="entry name" value="P-loop containing nucleotide triphosphate hydrolases"/>
    <property type="match status" value="1"/>
</dbReference>
<reference evidence="1" key="1">
    <citation type="journal article" date="2021" name="Proc. Natl. Acad. Sci. U.S.A.">
        <title>A Catalog of Tens of Thousands of Viruses from Human Metagenomes Reveals Hidden Associations with Chronic Diseases.</title>
        <authorList>
            <person name="Tisza M.J."/>
            <person name="Buck C.B."/>
        </authorList>
    </citation>
    <scope>NUCLEOTIDE SEQUENCE</scope>
    <source>
        <strain evidence="1">CtZd434</strain>
    </source>
</reference>
<dbReference type="EMBL" id="BK016088">
    <property type="protein sequence ID" value="DAF93867.1"/>
    <property type="molecule type" value="Genomic_DNA"/>
</dbReference>
<proteinExistence type="predicted"/>
<protein>
    <submittedName>
        <fullName evidence="1">Terminase large subunit</fullName>
    </submittedName>
</protein>